<feature type="transmembrane region" description="Helical" evidence="1">
    <location>
        <begin position="86"/>
        <end position="107"/>
    </location>
</feature>
<gene>
    <name evidence="2" type="ORF">ACFQY0_02000</name>
</gene>
<evidence type="ECO:0000256" key="1">
    <source>
        <dbReference type="SAM" id="Phobius"/>
    </source>
</evidence>
<dbReference type="EMBL" id="JBHTBS010000001">
    <property type="protein sequence ID" value="MFC7335936.1"/>
    <property type="molecule type" value="Genomic_DNA"/>
</dbReference>
<name>A0ABW2L321_9BACT</name>
<accession>A0ABW2L321</accession>
<keyword evidence="1" id="KW-0812">Transmembrane</keyword>
<organism evidence="2 3">
    <name type="scientific">Haloferula chungangensis</name>
    <dbReference type="NCBI Taxonomy" id="1048331"/>
    <lineage>
        <taxon>Bacteria</taxon>
        <taxon>Pseudomonadati</taxon>
        <taxon>Verrucomicrobiota</taxon>
        <taxon>Verrucomicrobiia</taxon>
        <taxon>Verrucomicrobiales</taxon>
        <taxon>Verrucomicrobiaceae</taxon>
        <taxon>Haloferula</taxon>
    </lineage>
</organism>
<evidence type="ECO:0000313" key="3">
    <source>
        <dbReference type="Proteomes" id="UP001596472"/>
    </source>
</evidence>
<comment type="caution">
    <text evidence="2">The sequence shown here is derived from an EMBL/GenBank/DDBJ whole genome shotgun (WGS) entry which is preliminary data.</text>
</comment>
<sequence length="111" mass="11659">MDPFLLKTLHIAGTFGFFAALGAIALGSGSSKTAASILHGISGLLILLVGFAMLRKPPMDSYWWMVKLGLWLVLGIAPALVKRKVLPAPVVLTIAIVCGVIAAYLGLAKPF</sequence>
<feature type="transmembrane region" description="Helical" evidence="1">
    <location>
        <begin position="34"/>
        <end position="54"/>
    </location>
</feature>
<keyword evidence="1" id="KW-0472">Membrane</keyword>
<proteinExistence type="predicted"/>
<reference evidence="3" key="1">
    <citation type="journal article" date="2019" name="Int. J. Syst. Evol. Microbiol.">
        <title>The Global Catalogue of Microorganisms (GCM) 10K type strain sequencing project: providing services to taxonomists for standard genome sequencing and annotation.</title>
        <authorList>
            <consortium name="The Broad Institute Genomics Platform"/>
            <consortium name="The Broad Institute Genome Sequencing Center for Infectious Disease"/>
            <person name="Wu L."/>
            <person name="Ma J."/>
        </authorList>
    </citation>
    <scope>NUCLEOTIDE SEQUENCE [LARGE SCALE GENOMIC DNA]</scope>
    <source>
        <strain evidence="3">CGMCC 4.1467</strain>
    </source>
</reference>
<dbReference type="Proteomes" id="UP001596472">
    <property type="component" value="Unassembled WGS sequence"/>
</dbReference>
<keyword evidence="1" id="KW-1133">Transmembrane helix</keyword>
<dbReference type="RefSeq" id="WP_379708542.1">
    <property type="nucleotide sequence ID" value="NZ_JBHTBS010000001.1"/>
</dbReference>
<protein>
    <submittedName>
        <fullName evidence="2">Uncharacterized protein</fullName>
    </submittedName>
</protein>
<evidence type="ECO:0000313" key="2">
    <source>
        <dbReference type="EMBL" id="MFC7335936.1"/>
    </source>
</evidence>
<keyword evidence="3" id="KW-1185">Reference proteome</keyword>
<feature type="transmembrane region" description="Helical" evidence="1">
    <location>
        <begin position="61"/>
        <end position="80"/>
    </location>
</feature>
<feature type="transmembrane region" description="Helical" evidence="1">
    <location>
        <begin position="9"/>
        <end position="28"/>
    </location>
</feature>